<dbReference type="Pfam" id="PF11331">
    <property type="entry name" value="Zn_ribbon_12"/>
    <property type="match status" value="1"/>
</dbReference>
<dbReference type="GO" id="GO:1900150">
    <property type="term" value="P:regulation of defense response to fungus"/>
    <property type="evidence" value="ECO:0007669"/>
    <property type="project" value="InterPro"/>
</dbReference>
<feature type="domain" description="Enhanced disease resistance 4-like N-terminal" evidence="3">
    <location>
        <begin position="8"/>
        <end position="40"/>
    </location>
</feature>
<evidence type="ECO:0000259" key="2">
    <source>
        <dbReference type="Pfam" id="PF11331"/>
    </source>
</evidence>
<feature type="region of interest" description="Disordered" evidence="1">
    <location>
        <begin position="785"/>
        <end position="849"/>
    </location>
</feature>
<accession>A0A2N9EUV6</accession>
<feature type="region of interest" description="Disordered" evidence="1">
    <location>
        <begin position="52"/>
        <end position="84"/>
    </location>
</feature>
<gene>
    <name evidence="4" type="ORF">FSB_LOCUS6455</name>
</gene>
<dbReference type="EMBL" id="OIVN01000336">
    <property type="protein sequence ID" value="SPC78573.1"/>
    <property type="molecule type" value="Genomic_DNA"/>
</dbReference>
<name>A0A2N9EUV6_FAGSY</name>
<dbReference type="AlphaFoldDB" id="A0A2N9EUV6"/>
<feature type="region of interest" description="Disordered" evidence="1">
    <location>
        <begin position="367"/>
        <end position="389"/>
    </location>
</feature>
<dbReference type="PANTHER" id="PTHR31105:SF38">
    <property type="entry name" value="PROTEIN ENHANCED DISEASE RESISTANCE 4"/>
    <property type="match status" value="1"/>
</dbReference>
<dbReference type="Pfam" id="PF22910">
    <property type="entry name" value="EDR4-like_1st"/>
    <property type="match status" value="1"/>
</dbReference>
<feature type="compositionally biased region" description="Polar residues" evidence="1">
    <location>
        <begin position="228"/>
        <end position="249"/>
    </location>
</feature>
<dbReference type="InterPro" id="IPR021480">
    <property type="entry name" value="Zinc_ribbon_12"/>
</dbReference>
<evidence type="ECO:0000313" key="4">
    <source>
        <dbReference type="EMBL" id="SPC78573.1"/>
    </source>
</evidence>
<dbReference type="InterPro" id="IPR055126">
    <property type="entry name" value="EDR4-like_N"/>
</dbReference>
<evidence type="ECO:0000259" key="3">
    <source>
        <dbReference type="Pfam" id="PF22910"/>
    </source>
</evidence>
<dbReference type="PANTHER" id="PTHR31105">
    <property type="entry name" value="EXTRA-LARGE G-PROTEIN-LIKE"/>
    <property type="match status" value="1"/>
</dbReference>
<reference evidence="4" key="1">
    <citation type="submission" date="2018-02" db="EMBL/GenBank/DDBJ databases">
        <authorList>
            <person name="Cohen D.B."/>
            <person name="Kent A.D."/>
        </authorList>
    </citation>
    <scope>NUCLEOTIDE SEQUENCE</scope>
</reference>
<sequence length="849" mass="94658">MTSGLTTKVRLVKCPKCRQLLPELADIPLYQCGGCGTILQDAAQTNALERVVEDKESNSSNKEILPSLGECSSDQNNERDQRQSGDCISEQLGGINLSDEDQHYERNQSQSEDCYGEQLGGVNLSHNYQSGDIDKIESCDCNVEQLGVSNEVCLSTELTSHGDEESSPISRPNSEVEANDEGLLLAGANSETDIKEGDSNLRSLRTDNLVAPTESTSIATHHMPARESISSDSLTSSPNEQHGQPQKSVNVFDRVGSADTIETAEFVSPSSELSGGLRDLSKSPTTTSYYAYEGSVSSYDGTDDHFPERYMHPSGSAYKVANLVNPEERHKKDEFLVNSVMNYNPYIEHGGGILSSAKKHSANKCSKWDQDELQEPTTHGRSVRNWRRRERDNYPSRVPFYQRGSLSGYESGGPSNEVYNQFERNTSFHSSGKSECLEQDKMKLLRMVSELQDEINKRCYPSGNANGRVFTWKEKHIPTYYDHEAPEVEVCHDLNYPRFPGRGRRGSNQLQQSDFSRVPFSGETTSSRHQVHHSCQHFCSQDWQYSAQLPLPILRHNKGSCKVHPGHNLYNSYSSCPSSPQWYVDSKFPVRSRETKSEEQRHKDREVKKYLREKQHLAKRHFRPIAGGAPFITCYNCLSPLQLPADFVLFRRRFHRLRCGACSELLKFSLQNSTHLVPYTLNSVAPPPSEVDDCSDSINRRLVSASHSHANTCPQADPVSCSDDYGLSYCKSCSTEGDPVSLTSFHALQGNVDESNVSHEYDPSKPMGAREKFVLNQSQKKHKNFLHESAGPSSNLSAAEKLSSEIEELPPTSSSPLHRLMGYSSPSQVIKGSEVSDIGGSSYSIKKKA</sequence>
<evidence type="ECO:0000256" key="1">
    <source>
        <dbReference type="SAM" id="MobiDB-lite"/>
    </source>
</evidence>
<organism evidence="4">
    <name type="scientific">Fagus sylvatica</name>
    <name type="common">Beechnut</name>
    <dbReference type="NCBI Taxonomy" id="28930"/>
    <lineage>
        <taxon>Eukaryota</taxon>
        <taxon>Viridiplantae</taxon>
        <taxon>Streptophyta</taxon>
        <taxon>Embryophyta</taxon>
        <taxon>Tracheophyta</taxon>
        <taxon>Spermatophyta</taxon>
        <taxon>Magnoliopsida</taxon>
        <taxon>eudicotyledons</taxon>
        <taxon>Gunneridae</taxon>
        <taxon>Pentapetalae</taxon>
        <taxon>rosids</taxon>
        <taxon>fabids</taxon>
        <taxon>Fagales</taxon>
        <taxon>Fagaceae</taxon>
        <taxon>Fagus</taxon>
    </lineage>
</organism>
<feature type="region of interest" description="Disordered" evidence="1">
    <location>
        <begin position="187"/>
        <end position="249"/>
    </location>
</feature>
<dbReference type="InterPro" id="IPR040244">
    <property type="entry name" value="EDR4-like"/>
</dbReference>
<feature type="compositionally biased region" description="Polar residues" evidence="1">
    <location>
        <begin position="839"/>
        <end position="849"/>
    </location>
</feature>
<feature type="region of interest" description="Disordered" evidence="1">
    <location>
        <begin position="158"/>
        <end position="177"/>
    </location>
</feature>
<feature type="domain" description="Probable zinc-ribbon" evidence="2">
    <location>
        <begin position="626"/>
        <end position="670"/>
    </location>
</feature>
<proteinExistence type="predicted"/>
<protein>
    <submittedName>
        <fullName evidence="4">Uncharacterized protein</fullName>
    </submittedName>
</protein>